<evidence type="ECO:0000256" key="1">
    <source>
        <dbReference type="ARBA" id="ARBA00007730"/>
    </source>
</evidence>
<dbReference type="InterPro" id="IPR007803">
    <property type="entry name" value="Asp/Arg/Pro-Hydrxlase"/>
</dbReference>
<evidence type="ECO:0000313" key="8">
    <source>
        <dbReference type="Proteomes" id="UP000494122"/>
    </source>
</evidence>
<evidence type="ECO:0000313" key="9">
    <source>
        <dbReference type="Proteomes" id="UP000494161"/>
    </source>
</evidence>
<name>A0A1D8I6R0_9BURK</name>
<dbReference type="SUPFAM" id="SSF51197">
    <property type="entry name" value="Clavaminate synthase-like"/>
    <property type="match status" value="1"/>
</dbReference>
<evidence type="ECO:0000313" key="7">
    <source>
        <dbReference type="EMBL" id="NMU89335.1"/>
    </source>
</evidence>
<evidence type="ECO:0000256" key="3">
    <source>
        <dbReference type="ARBA" id="ARBA00023002"/>
    </source>
</evidence>
<sequence>MKWLIPGIWLAAILFAHFRGRVKLPLGRQLLDHSVLLAPINAFMVLSSRVPSTPYLTTSEIAELKVLDDNWETIRDEALQMAEMRRIKAADSHNDIGFNSFFKYGWKRFYLKWYDARHPSAEELCPKTVAILKTLPKVKAAMFAELPPGGQLNPHRDPFAGSLRYHLGLATPNDDRCHIIVDGETYSWRDGESVVFDETYVHEAYNHTDQNRIILFCDVERPLKWGWAEAFNRWFGRVVMSAASSPNDGGDQTGAINKLTHAHWVIDQKRKAFKAWNRNVYKATKYGLIILVIAGFIAL</sequence>
<dbReference type="EMBL" id="CADILJ010000063">
    <property type="protein sequence ID" value="CAB3955543.1"/>
    <property type="molecule type" value="Genomic_DNA"/>
</dbReference>
<dbReference type="PANTHER" id="PTHR46332:SF5">
    <property type="entry name" value="ASPARTATE BETA-HYDROXYLASE DOMAIN CONTAINING 2"/>
    <property type="match status" value="1"/>
</dbReference>
<keyword evidence="9" id="KW-1185">Reference proteome</keyword>
<dbReference type="Proteomes" id="UP000494122">
    <property type="component" value="Unassembled WGS sequence"/>
</dbReference>
<dbReference type="Proteomes" id="UP000494161">
    <property type="component" value="Unassembled WGS sequence"/>
</dbReference>
<dbReference type="Proteomes" id="UP000542405">
    <property type="component" value="Unassembled WGS sequence"/>
</dbReference>
<protein>
    <submittedName>
        <fullName evidence="7">Lipid A hydroxylase LpxO</fullName>
    </submittedName>
</protein>
<evidence type="ECO:0000259" key="4">
    <source>
        <dbReference type="Pfam" id="PF05118"/>
    </source>
</evidence>
<keyword evidence="2" id="KW-0223">Dioxygenase</keyword>
<organism evidence="7 10">
    <name type="scientific">Achromobacter ruhlandii</name>
    <dbReference type="NCBI Taxonomy" id="72557"/>
    <lineage>
        <taxon>Bacteria</taxon>
        <taxon>Pseudomonadati</taxon>
        <taxon>Pseudomonadota</taxon>
        <taxon>Betaproteobacteria</taxon>
        <taxon>Burkholderiales</taxon>
        <taxon>Alcaligenaceae</taxon>
        <taxon>Achromobacter</taxon>
    </lineage>
</organism>
<reference evidence="7 10" key="1">
    <citation type="submission" date="2020-04" db="EMBL/GenBank/DDBJ databases">
        <title>Achromobacter ruhlandii genome sequencing and assembly.</title>
        <authorList>
            <person name="Martins R.C.R."/>
            <person name="Perdigao-Neto L.V."/>
            <person name="Levin A.S.S."/>
            <person name="Costa S.F."/>
        </authorList>
    </citation>
    <scope>NUCLEOTIDE SEQUENCE [LARGE SCALE GENOMIC DNA]</scope>
    <source>
        <strain evidence="7 10">9035ralo</strain>
    </source>
</reference>
<accession>A0A1D8I6R0</accession>
<dbReference type="RefSeq" id="WP_049072645.1">
    <property type="nucleotide sequence ID" value="NZ_CADIJL010000028.1"/>
</dbReference>
<evidence type="ECO:0000256" key="2">
    <source>
        <dbReference type="ARBA" id="ARBA00022964"/>
    </source>
</evidence>
<dbReference type="Pfam" id="PF05118">
    <property type="entry name" value="Asp_Arg_Hydrox"/>
    <property type="match status" value="1"/>
</dbReference>
<dbReference type="PANTHER" id="PTHR46332">
    <property type="entry name" value="ASPARTATE BETA-HYDROXYLASE DOMAIN-CONTAINING PROTEIN 2"/>
    <property type="match status" value="1"/>
</dbReference>
<evidence type="ECO:0000313" key="5">
    <source>
        <dbReference type="EMBL" id="CAB3920385.1"/>
    </source>
</evidence>
<dbReference type="GO" id="GO:0051213">
    <property type="term" value="F:dioxygenase activity"/>
    <property type="evidence" value="ECO:0007669"/>
    <property type="project" value="UniProtKB-KW"/>
</dbReference>
<keyword evidence="3" id="KW-0560">Oxidoreductase</keyword>
<dbReference type="Gene3D" id="2.60.120.330">
    <property type="entry name" value="B-lactam Antibiotic, Isopenicillin N Synthase, Chain"/>
    <property type="match status" value="1"/>
</dbReference>
<evidence type="ECO:0000313" key="6">
    <source>
        <dbReference type="EMBL" id="CAB3955543.1"/>
    </source>
</evidence>
<gene>
    <name evidence="7" type="primary">lpxO</name>
    <name evidence="7" type="ORF">HGQ98_05505</name>
    <name evidence="5" type="ORF">LMG3328_05335</name>
    <name evidence="6" type="ORF">LMG7053_04734</name>
</gene>
<proteinExistence type="inferred from homology"/>
<dbReference type="AlphaFoldDB" id="A0A1D8I6R0"/>
<dbReference type="EMBL" id="JABBZE010000030">
    <property type="protein sequence ID" value="NMU89335.1"/>
    <property type="molecule type" value="Genomic_DNA"/>
</dbReference>
<dbReference type="InterPro" id="IPR027443">
    <property type="entry name" value="IPNS-like_sf"/>
</dbReference>
<evidence type="ECO:0000313" key="10">
    <source>
        <dbReference type="Proteomes" id="UP000542405"/>
    </source>
</evidence>
<dbReference type="GeneID" id="55559348"/>
<comment type="similarity">
    <text evidence="1">Belongs to the aspartyl/asparaginyl beta-hydroxylase family.</text>
</comment>
<dbReference type="EMBL" id="CADILE010000021">
    <property type="protein sequence ID" value="CAB3920385.1"/>
    <property type="molecule type" value="Genomic_DNA"/>
</dbReference>
<reference evidence="8 9" key="2">
    <citation type="submission" date="2020-04" db="EMBL/GenBank/DDBJ databases">
        <authorList>
            <person name="De Canck E."/>
        </authorList>
    </citation>
    <scope>NUCLEOTIDE SEQUENCE [LARGE SCALE GENOMIC DNA]</scope>
    <source>
        <strain evidence="5 8">LMG 3328</strain>
        <strain evidence="6 9">LMG 7053</strain>
    </source>
</reference>
<dbReference type="InterPro" id="IPR051821">
    <property type="entry name" value="Asp/Asn_beta-hydroxylase"/>
</dbReference>
<feature type="domain" description="Aspartyl/asparaginy/proline hydroxylase" evidence="4">
    <location>
        <begin position="69"/>
        <end position="222"/>
    </location>
</feature>
<dbReference type="InterPro" id="IPR047694">
    <property type="entry name" value="Lipid_A_LpxO-like"/>
</dbReference>
<dbReference type="NCBIfam" id="NF033391">
    <property type="entry name" value="lipid_A_LpxO"/>
    <property type="match status" value="1"/>
</dbReference>